<dbReference type="CDD" id="cd06261">
    <property type="entry name" value="TM_PBP2"/>
    <property type="match status" value="1"/>
</dbReference>
<keyword evidence="6 7" id="KW-0472">Membrane</keyword>
<evidence type="ECO:0000313" key="9">
    <source>
        <dbReference type="EMBL" id="MFC7747242.1"/>
    </source>
</evidence>
<name>A0ABW2UY35_9BACI</name>
<dbReference type="Proteomes" id="UP001596620">
    <property type="component" value="Unassembled WGS sequence"/>
</dbReference>
<organism evidence="9 10">
    <name type="scientific">Lentibacillus kimchii</name>
    <dbReference type="NCBI Taxonomy" id="1542911"/>
    <lineage>
        <taxon>Bacteria</taxon>
        <taxon>Bacillati</taxon>
        <taxon>Bacillota</taxon>
        <taxon>Bacilli</taxon>
        <taxon>Bacillales</taxon>
        <taxon>Bacillaceae</taxon>
        <taxon>Lentibacillus</taxon>
    </lineage>
</organism>
<dbReference type="InterPro" id="IPR035906">
    <property type="entry name" value="MetI-like_sf"/>
</dbReference>
<dbReference type="PANTHER" id="PTHR43163:SF6">
    <property type="entry name" value="DIPEPTIDE TRANSPORT SYSTEM PERMEASE PROTEIN DPPB-RELATED"/>
    <property type="match status" value="1"/>
</dbReference>
<proteinExistence type="inferred from homology"/>
<feature type="transmembrane region" description="Helical" evidence="7">
    <location>
        <begin position="301"/>
        <end position="324"/>
    </location>
</feature>
<dbReference type="Pfam" id="PF00528">
    <property type="entry name" value="BPD_transp_1"/>
    <property type="match status" value="1"/>
</dbReference>
<dbReference type="PROSITE" id="PS50928">
    <property type="entry name" value="ABC_TM1"/>
    <property type="match status" value="1"/>
</dbReference>
<feature type="transmembrane region" description="Helical" evidence="7">
    <location>
        <begin position="158"/>
        <end position="181"/>
    </location>
</feature>
<dbReference type="RefSeq" id="WP_382358761.1">
    <property type="nucleotide sequence ID" value="NZ_JBHTGR010000017.1"/>
</dbReference>
<feature type="transmembrane region" description="Helical" evidence="7">
    <location>
        <begin position="259"/>
        <end position="281"/>
    </location>
</feature>
<dbReference type="InterPro" id="IPR000515">
    <property type="entry name" value="MetI-like"/>
</dbReference>
<gene>
    <name evidence="9" type="ORF">ACFQU8_08325</name>
</gene>
<protein>
    <submittedName>
        <fullName evidence="9">ABC transporter permease</fullName>
    </submittedName>
</protein>
<keyword evidence="5 7" id="KW-1133">Transmembrane helix</keyword>
<comment type="caution">
    <text evidence="9">The sequence shown here is derived from an EMBL/GenBank/DDBJ whole genome shotgun (WGS) entry which is preliminary data.</text>
</comment>
<keyword evidence="10" id="KW-1185">Reference proteome</keyword>
<feature type="transmembrane region" description="Helical" evidence="7">
    <location>
        <begin position="201"/>
        <end position="218"/>
    </location>
</feature>
<dbReference type="Gene3D" id="1.10.3720.10">
    <property type="entry name" value="MetI-like"/>
    <property type="match status" value="1"/>
</dbReference>
<evidence type="ECO:0000256" key="3">
    <source>
        <dbReference type="ARBA" id="ARBA00022475"/>
    </source>
</evidence>
<keyword evidence="2 7" id="KW-0813">Transport</keyword>
<reference evidence="10" key="1">
    <citation type="journal article" date="2019" name="Int. J. Syst. Evol. Microbiol.">
        <title>The Global Catalogue of Microorganisms (GCM) 10K type strain sequencing project: providing services to taxonomists for standard genome sequencing and annotation.</title>
        <authorList>
            <consortium name="The Broad Institute Genomics Platform"/>
            <consortium name="The Broad Institute Genome Sequencing Center for Infectious Disease"/>
            <person name="Wu L."/>
            <person name="Ma J."/>
        </authorList>
    </citation>
    <scope>NUCLEOTIDE SEQUENCE [LARGE SCALE GENOMIC DNA]</scope>
    <source>
        <strain evidence="10">JCM 30234</strain>
    </source>
</reference>
<dbReference type="SUPFAM" id="SSF161098">
    <property type="entry name" value="MetI-like"/>
    <property type="match status" value="1"/>
</dbReference>
<evidence type="ECO:0000256" key="4">
    <source>
        <dbReference type="ARBA" id="ARBA00022692"/>
    </source>
</evidence>
<comment type="similarity">
    <text evidence="7">Belongs to the binding-protein-dependent transport system permease family.</text>
</comment>
<comment type="subcellular location">
    <subcellularLocation>
        <location evidence="1 7">Cell membrane</location>
        <topology evidence="1 7">Multi-pass membrane protein</topology>
    </subcellularLocation>
</comment>
<feature type="transmembrane region" description="Helical" evidence="7">
    <location>
        <begin position="114"/>
        <end position="137"/>
    </location>
</feature>
<dbReference type="EMBL" id="JBHTGR010000017">
    <property type="protein sequence ID" value="MFC7747242.1"/>
    <property type="molecule type" value="Genomic_DNA"/>
</dbReference>
<feature type="domain" description="ABC transmembrane type-1" evidence="8">
    <location>
        <begin position="110"/>
        <end position="320"/>
    </location>
</feature>
<evidence type="ECO:0000256" key="2">
    <source>
        <dbReference type="ARBA" id="ARBA00022448"/>
    </source>
</evidence>
<evidence type="ECO:0000256" key="5">
    <source>
        <dbReference type="ARBA" id="ARBA00022989"/>
    </source>
</evidence>
<evidence type="ECO:0000259" key="8">
    <source>
        <dbReference type="PROSITE" id="PS50928"/>
    </source>
</evidence>
<evidence type="ECO:0000256" key="1">
    <source>
        <dbReference type="ARBA" id="ARBA00004651"/>
    </source>
</evidence>
<evidence type="ECO:0000256" key="7">
    <source>
        <dbReference type="RuleBase" id="RU363032"/>
    </source>
</evidence>
<keyword evidence="3" id="KW-1003">Cell membrane</keyword>
<dbReference type="PANTHER" id="PTHR43163">
    <property type="entry name" value="DIPEPTIDE TRANSPORT SYSTEM PERMEASE PROTEIN DPPB-RELATED"/>
    <property type="match status" value="1"/>
</dbReference>
<sequence length="337" mass="36636">MRRKADTLRFRPVLRLIAKKTLKLTTLLIAVSILAFMLVSYSPIDPVRSYVGGDMARLSSEQQENIAAYWGLNASGYQQFISWGKAVLHGNLGTSLVFRQPVAEVIVERFSASLVLMGAAWLLSGIIGFLAGLIAGMREGTVLDRLIKGFCFTMASTPPFWLGLLLLMLFSASLGWFPVGLSSPAGEVAADVTLAEQLKHLVLPALTLSITGMANVALHTRQKLTEVLHSEFIRYARAKGERGFSLLWRHGLRNVSLPAISLHFASFSELFGGAVLAEQVFAYPGLGQAVVQAGLSSDVPLLLGIVLFSTIFVFVGNTLADGLYRLVDPRIRKDEAT</sequence>
<evidence type="ECO:0000313" key="10">
    <source>
        <dbReference type="Proteomes" id="UP001596620"/>
    </source>
</evidence>
<accession>A0ABW2UY35</accession>
<keyword evidence="4 7" id="KW-0812">Transmembrane</keyword>
<evidence type="ECO:0000256" key="6">
    <source>
        <dbReference type="ARBA" id="ARBA00023136"/>
    </source>
</evidence>
<feature type="transmembrane region" description="Helical" evidence="7">
    <location>
        <begin position="21"/>
        <end position="41"/>
    </location>
</feature>